<dbReference type="Gene3D" id="1.10.840.10">
    <property type="entry name" value="Ras guanine-nucleotide exchange factors catalytic domain"/>
    <property type="match status" value="1"/>
</dbReference>
<dbReference type="PANTHER" id="PTHR23113">
    <property type="entry name" value="GUANINE NUCLEOTIDE EXCHANGE FACTOR"/>
    <property type="match status" value="1"/>
</dbReference>
<organism evidence="6 7">
    <name type="scientific">Takifugu rubripes</name>
    <name type="common">Japanese pufferfish</name>
    <name type="synonym">Fugu rubripes</name>
    <dbReference type="NCBI Taxonomy" id="31033"/>
    <lineage>
        <taxon>Eukaryota</taxon>
        <taxon>Metazoa</taxon>
        <taxon>Chordata</taxon>
        <taxon>Craniata</taxon>
        <taxon>Vertebrata</taxon>
        <taxon>Euteleostomi</taxon>
        <taxon>Actinopterygii</taxon>
        <taxon>Neopterygii</taxon>
        <taxon>Teleostei</taxon>
        <taxon>Neoteleostei</taxon>
        <taxon>Acanthomorphata</taxon>
        <taxon>Eupercaria</taxon>
        <taxon>Tetraodontiformes</taxon>
        <taxon>Tetradontoidea</taxon>
        <taxon>Tetraodontidae</taxon>
        <taxon>Takifugu</taxon>
    </lineage>
</organism>
<dbReference type="InterPro" id="IPR029071">
    <property type="entry name" value="Ubiquitin-like_domsf"/>
</dbReference>
<sequence>MGSRPQPQILRREEGRLLHAALVEQEEDEDEEEGSEDSGSGSISPAEPLTMPTFDVPYFRYIDDEGTEGEEEWSSSRSLSSIEEDSSTDSAVSDRFVVVSGTPEKILEHLLDDLTLEEDQGTTHGNESDTLLDDFLLTYPVFMSTGDLCQRCRVKEDGREALERKRKVLFLVSQWMELCNDFLRDDERVKHFMKTLCSYVLDDLYEHPALEKDVRELQRLYMLHRRHPRPGPHKHGVVCFTALCHVYITMDSFLSMRVHAGVTAQELLQAVEERMDVPQGDLLLVAVTYPGGRLLLQPQDRIFSDCLRPIGRLHVCKKDLGEILNPFTDNSELHQRTARMLTLNTWDVAVALTQLDWAIFHSVHEQDLVYFTFSRHSSSSSSSSSRTVGLELLLQRCNEVQLWVMTEVLLCPLLCKRVRLIKKFIKIAAHCKAQKNLNCFFAIIMGLNTAAISRLSQTWEKIPGKFKKLFSELEAITDPSLNHKAYRDSFKKMKAPKIPFLPLLLKDITFIHEGNKTFHDNLVNFEKLHMIADAVRFLRQCQRDHMEARAHIDYLHVIDNQQTLFELSHRLEPRT</sequence>
<feature type="region of interest" description="Disordered" evidence="3">
    <location>
        <begin position="1"/>
        <end position="52"/>
    </location>
</feature>
<dbReference type="SMART" id="SM00229">
    <property type="entry name" value="RasGEFN"/>
    <property type="match status" value="1"/>
</dbReference>
<dbReference type="AlphaFoldDB" id="A0A3B5KGZ6"/>
<dbReference type="Ensembl" id="ENSTRUT00000055732.2">
    <property type="protein sequence ID" value="ENSTRUP00000054637.2"/>
    <property type="gene ID" value="ENSTRUG00000015817.3"/>
</dbReference>
<evidence type="ECO:0000259" key="4">
    <source>
        <dbReference type="PROSITE" id="PS50009"/>
    </source>
</evidence>
<reference evidence="6" key="3">
    <citation type="submission" date="2025-09" db="UniProtKB">
        <authorList>
            <consortium name="Ensembl"/>
        </authorList>
    </citation>
    <scope>IDENTIFICATION</scope>
</reference>
<evidence type="ECO:0000256" key="2">
    <source>
        <dbReference type="PROSITE-ProRule" id="PRU00168"/>
    </source>
</evidence>
<dbReference type="SUPFAM" id="SSF48366">
    <property type="entry name" value="Ras GEF"/>
    <property type="match status" value="1"/>
</dbReference>
<evidence type="ECO:0000256" key="1">
    <source>
        <dbReference type="ARBA" id="ARBA00022658"/>
    </source>
</evidence>
<proteinExistence type="predicted"/>
<dbReference type="GO" id="GO:0005886">
    <property type="term" value="C:plasma membrane"/>
    <property type="evidence" value="ECO:0007669"/>
    <property type="project" value="TreeGrafter"/>
</dbReference>
<dbReference type="Proteomes" id="UP000005226">
    <property type="component" value="Chromosome 7"/>
</dbReference>
<feature type="domain" description="N-terminal Ras-GEF" evidence="5">
    <location>
        <begin position="94"/>
        <end position="222"/>
    </location>
</feature>
<accession>A0A3B5KGZ6</accession>
<protein>
    <submittedName>
        <fullName evidence="6">Rap guanine nucleotide exchange factor 5</fullName>
    </submittedName>
</protein>
<reference evidence="6" key="2">
    <citation type="submission" date="2025-08" db="UniProtKB">
        <authorList>
            <consortium name="Ensembl"/>
        </authorList>
    </citation>
    <scope>IDENTIFICATION</scope>
</reference>
<dbReference type="InterPro" id="IPR019804">
    <property type="entry name" value="Ras_G-nucl-exch_fac_CS"/>
</dbReference>
<dbReference type="GeneTree" id="ENSGT00940000155137"/>
<dbReference type="PROSITE" id="PS50212">
    <property type="entry name" value="RASGEF_NTER"/>
    <property type="match status" value="1"/>
</dbReference>
<gene>
    <name evidence="6" type="primary">LOC101064245</name>
</gene>
<dbReference type="InterPro" id="IPR008937">
    <property type="entry name" value="Ras-like_GEF"/>
</dbReference>
<dbReference type="InParanoid" id="A0A3B5KGZ6"/>
<dbReference type="PROSITE" id="PS00720">
    <property type="entry name" value="RASGEF"/>
    <property type="match status" value="1"/>
</dbReference>
<keyword evidence="7" id="KW-1185">Reference proteome</keyword>
<dbReference type="CDD" id="cd06224">
    <property type="entry name" value="REM"/>
    <property type="match status" value="1"/>
</dbReference>
<dbReference type="PROSITE" id="PS50009">
    <property type="entry name" value="RASGEF_CAT"/>
    <property type="match status" value="1"/>
</dbReference>
<dbReference type="SMART" id="SM00147">
    <property type="entry name" value="RasGEF"/>
    <property type="match status" value="1"/>
</dbReference>
<evidence type="ECO:0000313" key="7">
    <source>
        <dbReference type="Proteomes" id="UP000005226"/>
    </source>
</evidence>
<keyword evidence="1 2" id="KW-0344">Guanine-nucleotide releasing factor</keyword>
<dbReference type="Gene3D" id="3.10.20.90">
    <property type="entry name" value="Phosphatidylinositol 3-kinase Catalytic Subunit, Chain A, domain 1"/>
    <property type="match status" value="1"/>
</dbReference>
<dbReference type="SUPFAM" id="SSF54236">
    <property type="entry name" value="Ubiquitin-like"/>
    <property type="match status" value="1"/>
</dbReference>
<feature type="region of interest" description="Disordered" evidence="3">
    <location>
        <begin position="66"/>
        <end position="86"/>
    </location>
</feature>
<dbReference type="Pfam" id="PF00617">
    <property type="entry name" value="RasGEF"/>
    <property type="match status" value="1"/>
</dbReference>
<evidence type="ECO:0000256" key="3">
    <source>
        <dbReference type="SAM" id="MobiDB-lite"/>
    </source>
</evidence>
<feature type="compositionally biased region" description="Acidic residues" evidence="3">
    <location>
        <begin position="24"/>
        <end position="36"/>
    </location>
</feature>
<dbReference type="CDD" id="cd00155">
    <property type="entry name" value="RasGEF"/>
    <property type="match status" value="1"/>
</dbReference>
<dbReference type="OMA" id="FDWTIFN"/>
<dbReference type="GO" id="GO:0005085">
    <property type="term" value="F:guanyl-nucleotide exchange factor activity"/>
    <property type="evidence" value="ECO:0007669"/>
    <property type="project" value="UniProtKB-KW"/>
</dbReference>
<dbReference type="GO" id="GO:0007265">
    <property type="term" value="P:Ras protein signal transduction"/>
    <property type="evidence" value="ECO:0007669"/>
    <property type="project" value="TreeGrafter"/>
</dbReference>
<feature type="domain" description="Ras-GEF" evidence="4">
    <location>
        <begin position="344"/>
        <end position="574"/>
    </location>
</feature>
<dbReference type="InterPro" id="IPR036964">
    <property type="entry name" value="RASGEF_cat_dom_sf"/>
</dbReference>
<dbReference type="InterPro" id="IPR001895">
    <property type="entry name" value="RASGEF_cat_dom"/>
</dbReference>
<reference evidence="6 7" key="1">
    <citation type="journal article" date="2011" name="Genome Biol. Evol.">
        <title>Integration of the genetic map and genome assembly of fugu facilitates insights into distinct features of genome evolution in teleosts and mammals.</title>
        <authorList>
            <person name="Kai W."/>
            <person name="Kikuchi K."/>
            <person name="Tohari S."/>
            <person name="Chew A.K."/>
            <person name="Tay A."/>
            <person name="Fujiwara A."/>
            <person name="Hosoya S."/>
            <person name="Suetake H."/>
            <person name="Naruse K."/>
            <person name="Brenner S."/>
            <person name="Suzuki Y."/>
            <person name="Venkatesh B."/>
        </authorList>
    </citation>
    <scope>NUCLEOTIDE SEQUENCE [LARGE SCALE GENOMIC DNA]</scope>
</reference>
<name>A0A3B5KGZ6_TAKRU</name>
<dbReference type="Gene3D" id="1.20.870.10">
    <property type="entry name" value="Son of sevenless (SoS) protein Chain: S domain 1"/>
    <property type="match status" value="1"/>
</dbReference>
<dbReference type="InterPro" id="IPR023578">
    <property type="entry name" value="Ras_GEF_dom_sf"/>
</dbReference>
<evidence type="ECO:0000259" key="5">
    <source>
        <dbReference type="PROSITE" id="PS50212"/>
    </source>
</evidence>
<dbReference type="PANTHER" id="PTHR23113:SF26">
    <property type="entry name" value="RAP GUANINE NUCLEOTIDE EXCHANGE FACTOR 5"/>
    <property type="match status" value="1"/>
</dbReference>
<evidence type="ECO:0000313" key="6">
    <source>
        <dbReference type="Ensembl" id="ENSTRUP00000054637.2"/>
    </source>
</evidence>
<dbReference type="InterPro" id="IPR000651">
    <property type="entry name" value="Ras-like_Gua-exchang_fac_N"/>
</dbReference>